<keyword evidence="2" id="KW-0472">Membrane</keyword>
<name>A0A146JZ70_9EUKA</name>
<feature type="transmembrane region" description="Helical" evidence="2">
    <location>
        <begin position="491"/>
        <end position="512"/>
    </location>
</feature>
<feature type="coiled-coil region" evidence="1">
    <location>
        <begin position="93"/>
        <end position="434"/>
    </location>
</feature>
<proteinExistence type="predicted"/>
<feature type="non-terminal residue" evidence="3">
    <location>
        <position position="1"/>
    </location>
</feature>
<keyword evidence="2" id="KW-0812">Transmembrane</keyword>
<accession>A0A146JZ70</accession>
<keyword evidence="2" id="KW-1133">Transmembrane helix</keyword>
<organism evidence="3">
    <name type="scientific">Trepomonas sp. PC1</name>
    <dbReference type="NCBI Taxonomy" id="1076344"/>
    <lineage>
        <taxon>Eukaryota</taxon>
        <taxon>Metamonada</taxon>
        <taxon>Diplomonadida</taxon>
        <taxon>Hexamitidae</taxon>
        <taxon>Hexamitinae</taxon>
        <taxon>Trepomonas</taxon>
    </lineage>
</organism>
<gene>
    <name evidence="3" type="ORF">TPC1_30678</name>
</gene>
<dbReference type="EMBL" id="GDID01006779">
    <property type="protein sequence ID" value="JAP89827.1"/>
    <property type="molecule type" value="Transcribed_RNA"/>
</dbReference>
<reference evidence="3" key="1">
    <citation type="submission" date="2015-07" db="EMBL/GenBank/DDBJ databases">
        <title>Adaptation to a free-living lifestyle via gene acquisitions in the diplomonad Trepomonas sp. PC1.</title>
        <authorList>
            <person name="Xu F."/>
            <person name="Jerlstrom-Hultqvist J."/>
            <person name="Kolisko M."/>
            <person name="Simpson A.G.B."/>
            <person name="Roger A.J."/>
            <person name="Svard S.G."/>
            <person name="Andersson J.O."/>
        </authorList>
    </citation>
    <scope>NUCLEOTIDE SEQUENCE</scope>
    <source>
        <strain evidence="3">PC1</strain>
    </source>
</reference>
<evidence type="ECO:0000313" key="3">
    <source>
        <dbReference type="EMBL" id="JAP89827.1"/>
    </source>
</evidence>
<protein>
    <submittedName>
        <fullName evidence="3">Uncharacterized protein</fullName>
    </submittedName>
</protein>
<keyword evidence="1" id="KW-0175">Coiled coil</keyword>
<evidence type="ECO:0000256" key="1">
    <source>
        <dbReference type="SAM" id="Coils"/>
    </source>
</evidence>
<sequence length="513" mass="60075">IDTTQGGSPYDSLYRQFCALEAQLGDQDGLISKVQKAIIDLGLLFQFQYQCPHQDLYQNLLFNVNNLKSYVYKWVEDYESNMSQSELVQLHSINQQIDANQQLSVENQLLQAQLTEQKDYIQLLQQQNQKFLSDLNQTSSQLDEQTAESIKQKEQTEQQMNSLQMQIQMFEEIVANFKQQQIQFDQKEKELFQCQLVIKSLQHYQKDFVQITEELENLQFKYNQAQSSHEENISLKKALSKQTSEIQGMQNEIEKFNQLLADFQIVNSSLKDDLQKVTCQRDSLAKDLQEISQKNEDLLQSTNLQQESFKQQSDQQITDLKAEVQNLTFQNEKLLKSEQTLYQENKYLKEVNQSQEAIIRQLQAEIQQQRQNQQDLQSHDLTVTRNQLKELQSEYETNLAFLKHQSEIKHQTTVQIYEEQLNQVQTELNTEKTNLTQQIFDKEEFIKAQSETLNTLQQKYNDKFDLKLENEKLASLKEEIHAERSQSQKQFAMQIIALITVIGLGLAAYGAMK</sequence>
<evidence type="ECO:0000256" key="2">
    <source>
        <dbReference type="SAM" id="Phobius"/>
    </source>
</evidence>
<dbReference type="AlphaFoldDB" id="A0A146JZ70"/>